<gene>
    <name evidence="2" type="ORF">SAMN02745220_02790</name>
</gene>
<accession>A0A1M7Y9L0</accession>
<evidence type="ECO:0000313" key="2">
    <source>
        <dbReference type="EMBL" id="SHO49307.1"/>
    </source>
</evidence>
<feature type="transmembrane region" description="Helical" evidence="1">
    <location>
        <begin position="12"/>
        <end position="30"/>
    </location>
</feature>
<keyword evidence="1" id="KW-0472">Membrane</keyword>
<keyword evidence="1" id="KW-1133">Transmembrane helix</keyword>
<proteinExistence type="predicted"/>
<name>A0A1M7Y9L0_9BACT</name>
<evidence type="ECO:0000313" key="3">
    <source>
        <dbReference type="Proteomes" id="UP000184603"/>
    </source>
</evidence>
<protein>
    <submittedName>
        <fullName evidence="2">Uncharacterized protein</fullName>
    </submittedName>
</protein>
<dbReference type="STRING" id="1121416.SAMN02745220_02790"/>
<feature type="transmembrane region" description="Helical" evidence="1">
    <location>
        <begin position="50"/>
        <end position="70"/>
    </location>
</feature>
<keyword evidence="1" id="KW-0812">Transmembrane</keyword>
<dbReference type="AlphaFoldDB" id="A0A1M7Y9L0"/>
<dbReference type="Proteomes" id="UP000184603">
    <property type="component" value="Unassembled WGS sequence"/>
</dbReference>
<reference evidence="2 3" key="1">
    <citation type="submission" date="2016-12" db="EMBL/GenBank/DDBJ databases">
        <authorList>
            <person name="Song W.-J."/>
            <person name="Kurnit D.M."/>
        </authorList>
    </citation>
    <scope>NUCLEOTIDE SEQUENCE [LARGE SCALE GENOMIC DNA]</scope>
    <source>
        <strain evidence="2 3">DSM 18488</strain>
    </source>
</reference>
<organism evidence="2 3">
    <name type="scientific">Desulfopila aestuarii DSM 18488</name>
    <dbReference type="NCBI Taxonomy" id="1121416"/>
    <lineage>
        <taxon>Bacteria</taxon>
        <taxon>Pseudomonadati</taxon>
        <taxon>Thermodesulfobacteriota</taxon>
        <taxon>Desulfobulbia</taxon>
        <taxon>Desulfobulbales</taxon>
        <taxon>Desulfocapsaceae</taxon>
        <taxon>Desulfopila</taxon>
    </lineage>
</organism>
<sequence>MESPGRESVSRRVLVYEGVAFLSIILFIWLDELLDLPRIFFGAEATPINWRESLVESVVIAIVGIVIVYYTHRIFERMKYLEGILPVCASCKKIRDQENKWHQIESYIRDRTDADFSHSICPECAARLYPGLDLFPEKKKTKGESG</sequence>
<dbReference type="EMBL" id="FRFE01000013">
    <property type="protein sequence ID" value="SHO49307.1"/>
    <property type="molecule type" value="Genomic_DNA"/>
</dbReference>
<evidence type="ECO:0000256" key="1">
    <source>
        <dbReference type="SAM" id="Phobius"/>
    </source>
</evidence>
<dbReference type="RefSeq" id="WP_073614080.1">
    <property type="nucleotide sequence ID" value="NZ_FRFE01000013.1"/>
</dbReference>
<dbReference type="OrthoDB" id="9792686at2"/>
<keyword evidence="3" id="KW-1185">Reference proteome</keyword>